<proteinExistence type="predicted"/>
<protein>
    <submittedName>
        <fullName evidence="1">Uncharacterized protein</fullName>
    </submittedName>
</protein>
<name>A0ABP9E3D8_9PSEU</name>
<dbReference type="Proteomes" id="UP001500457">
    <property type="component" value="Unassembled WGS sequence"/>
</dbReference>
<sequence>MSTVPQAGGAPVDGVPPLLRAIVDDATLVAEGPRPDMATVVDEHLAARAADAGGLLGSLVVPVSRLSELVSVLVKRRPAAPVPIALAVDTGLGGVPKALSLTSSRAALLDPRTVEMPAPHDVDTVWLERVTEFVPDDVVAVVEPRRPDAEGSADWLDGVRRVVDHGCRPKLRCGGGRAGAFPGIGDVAGFLALALEAGRSFTASIGLRSAVRHTDPATGFTHHGWLNLLVATVRGLGPGTDAPVEERIGEALLVTDGDALAGELAAVGPDAAVRVRSLFSSFGSTAVTEPAPELARLGLL</sequence>
<reference evidence="2" key="1">
    <citation type="journal article" date="2019" name="Int. J. Syst. Evol. Microbiol.">
        <title>The Global Catalogue of Microorganisms (GCM) 10K type strain sequencing project: providing services to taxonomists for standard genome sequencing and annotation.</title>
        <authorList>
            <consortium name="The Broad Institute Genomics Platform"/>
            <consortium name="The Broad Institute Genome Sequencing Center for Infectious Disease"/>
            <person name="Wu L."/>
            <person name="Ma J."/>
        </authorList>
    </citation>
    <scope>NUCLEOTIDE SEQUENCE [LARGE SCALE GENOMIC DNA]</scope>
    <source>
        <strain evidence="2">JCM 17983</strain>
    </source>
</reference>
<dbReference type="EMBL" id="BAABHQ010000003">
    <property type="protein sequence ID" value="GAA4868062.1"/>
    <property type="molecule type" value="Genomic_DNA"/>
</dbReference>
<comment type="caution">
    <text evidence="1">The sequence shown here is derived from an EMBL/GenBank/DDBJ whole genome shotgun (WGS) entry which is preliminary data.</text>
</comment>
<keyword evidence="2" id="KW-1185">Reference proteome</keyword>
<evidence type="ECO:0000313" key="1">
    <source>
        <dbReference type="EMBL" id="GAA4868062.1"/>
    </source>
</evidence>
<dbReference type="RefSeq" id="WP_274231188.1">
    <property type="nucleotide sequence ID" value="NZ_BAABHQ010000003.1"/>
</dbReference>
<gene>
    <name evidence="1" type="ORF">GCM10023203_15950</name>
</gene>
<accession>A0ABP9E3D8</accession>
<organism evidence="1 2">
    <name type="scientific">Actinomycetospora straminea</name>
    <dbReference type="NCBI Taxonomy" id="663607"/>
    <lineage>
        <taxon>Bacteria</taxon>
        <taxon>Bacillati</taxon>
        <taxon>Actinomycetota</taxon>
        <taxon>Actinomycetes</taxon>
        <taxon>Pseudonocardiales</taxon>
        <taxon>Pseudonocardiaceae</taxon>
        <taxon>Actinomycetospora</taxon>
    </lineage>
</organism>
<evidence type="ECO:0000313" key="2">
    <source>
        <dbReference type="Proteomes" id="UP001500457"/>
    </source>
</evidence>